<organism evidence="3 4">
    <name type="scientific">Singulisphaera acidiphila (strain ATCC BAA-1392 / DSM 18658 / VKM B-2454 / MOB10)</name>
    <dbReference type="NCBI Taxonomy" id="886293"/>
    <lineage>
        <taxon>Bacteria</taxon>
        <taxon>Pseudomonadati</taxon>
        <taxon>Planctomycetota</taxon>
        <taxon>Planctomycetia</taxon>
        <taxon>Isosphaerales</taxon>
        <taxon>Isosphaeraceae</taxon>
        <taxon>Singulisphaera</taxon>
    </lineage>
</organism>
<dbReference type="eggNOG" id="COG5662">
    <property type="taxonomic scope" value="Bacteria"/>
</dbReference>
<evidence type="ECO:0000313" key="4">
    <source>
        <dbReference type="Proteomes" id="UP000010798"/>
    </source>
</evidence>
<gene>
    <name evidence="3" type="ordered locus">Sinac_5874</name>
</gene>
<evidence type="ECO:0008006" key="5">
    <source>
        <dbReference type="Google" id="ProtNLM"/>
    </source>
</evidence>
<evidence type="ECO:0000256" key="1">
    <source>
        <dbReference type="SAM" id="MobiDB-lite"/>
    </source>
</evidence>
<dbReference type="EMBL" id="CP003364">
    <property type="protein sequence ID" value="AGA29992.1"/>
    <property type="molecule type" value="Genomic_DNA"/>
</dbReference>
<dbReference type="InterPro" id="IPR041916">
    <property type="entry name" value="Anti_sigma_zinc_sf"/>
</dbReference>
<dbReference type="HOGENOM" id="CLU_608197_0_0_0"/>
<accession>L0DL74</accession>
<dbReference type="KEGG" id="saci:Sinac_5874"/>
<protein>
    <recommendedName>
        <fullName evidence="5">Zinc-finger domain-containing protein</fullName>
    </recommendedName>
</protein>
<keyword evidence="4" id="KW-1185">Reference proteome</keyword>
<dbReference type="Proteomes" id="UP000010798">
    <property type="component" value="Chromosome"/>
</dbReference>
<evidence type="ECO:0000313" key="3">
    <source>
        <dbReference type="EMBL" id="AGA29992.1"/>
    </source>
</evidence>
<feature type="transmembrane region" description="Helical" evidence="2">
    <location>
        <begin position="112"/>
        <end position="131"/>
    </location>
</feature>
<keyword evidence="2" id="KW-0812">Transmembrane</keyword>
<name>L0DL74_SINAD</name>
<feature type="region of interest" description="Disordered" evidence="1">
    <location>
        <begin position="354"/>
        <end position="450"/>
    </location>
</feature>
<dbReference type="AlphaFoldDB" id="L0DL74"/>
<proteinExistence type="predicted"/>
<keyword evidence="2" id="KW-1133">Transmembrane helix</keyword>
<dbReference type="Gene3D" id="1.10.10.1320">
    <property type="entry name" value="Anti-sigma factor, zinc-finger domain"/>
    <property type="match status" value="1"/>
</dbReference>
<sequence length="450" mass="48797">MRLTRRDGGHEAHARLALTRRVTMKTEDEIFLSAYLDGELDPEQRSSVESALLSNPALAEHLRQLTVVRDLVANLPRLTLHEDLSSAILARARTRMRNSLTSRLRHSPLTRIGLAAAAVVVLAVGLGLLTGRTQPVPPASAPPPVVVAAVRAPQTEPPPNSQLKARPSDALVAHHSDAPSVVPQHLPVASRRDETEVQNDREQMRIRKLLDSPDLKHVFIVVDEIGGDVPGRVEGLVRDTARLDPLFGKITVSQGIVIDPKHPNQATVFALVMDQNEVEQFRNRLKLDFPTQFEEVAPDPVVVTQLSGIGQIAVSSGSRATALSPPPVNEDLKTAIRTHTPPKNQAVIYRSSPEFDGIPVPEVPPRPPVSSDDLAVAKPSPERELSGPRPSSAKSMNPTASLPVASEDAASETTPGIPPNLQSPDKTRQRPTSVVLVWVTTRNPVQKGRR</sequence>
<reference evidence="3 4" key="1">
    <citation type="submission" date="2012-02" db="EMBL/GenBank/DDBJ databases">
        <title>Complete sequence of chromosome of Singulisphaera acidiphila DSM 18658.</title>
        <authorList>
            <consortium name="US DOE Joint Genome Institute (JGI-PGF)"/>
            <person name="Lucas S."/>
            <person name="Copeland A."/>
            <person name="Lapidus A."/>
            <person name="Glavina del Rio T."/>
            <person name="Dalin E."/>
            <person name="Tice H."/>
            <person name="Bruce D."/>
            <person name="Goodwin L."/>
            <person name="Pitluck S."/>
            <person name="Peters L."/>
            <person name="Ovchinnikova G."/>
            <person name="Chertkov O."/>
            <person name="Kyrpides N."/>
            <person name="Mavromatis K."/>
            <person name="Ivanova N."/>
            <person name="Brettin T."/>
            <person name="Detter J.C."/>
            <person name="Han C."/>
            <person name="Larimer F."/>
            <person name="Land M."/>
            <person name="Hauser L."/>
            <person name="Markowitz V."/>
            <person name="Cheng J.-F."/>
            <person name="Hugenholtz P."/>
            <person name="Woyke T."/>
            <person name="Wu D."/>
            <person name="Tindall B."/>
            <person name="Pomrenke H."/>
            <person name="Brambilla E."/>
            <person name="Klenk H.-P."/>
            <person name="Eisen J.A."/>
        </authorList>
    </citation>
    <scope>NUCLEOTIDE SEQUENCE [LARGE SCALE GENOMIC DNA]</scope>
    <source>
        <strain evidence="4">ATCC BAA-1392 / DSM 18658 / VKM B-2454 / MOB10</strain>
    </source>
</reference>
<keyword evidence="2" id="KW-0472">Membrane</keyword>
<evidence type="ECO:0000256" key="2">
    <source>
        <dbReference type="SAM" id="Phobius"/>
    </source>
</evidence>